<dbReference type="EMBL" id="QEAP01000826">
    <property type="protein sequence ID" value="TPX55900.1"/>
    <property type="molecule type" value="Genomic_DNA"/>
</dbReference>
<dbReference type="AlphaFoldDB" id="A0A507DYI6"/>
<feature type="region of interest" description="Disordered" evidence="1">
    <location>
        <begin position="289"/>
        <end position="311"/>
    </location>
</feature>
<feature type="region of interest" description="Disordered" evidence="1">
    <location>
        <begin position="407"/>
        <end position="505"/>
    </location>
</feature>
<feature type="compositionally biased region" description="Polar residues" evidence="1">
    <location>
        <begin position="1"/>
        <end position="13"/>
    </location>
</feature>
<feature type="compositionally biased region" description="Polar residues" evidence="1">
    <location>
        <begin position="459"/>
        <end position="485"/>
    </location>
</feature>
<dbReference type="OrthoDB" id="6155966at2759"/>
<feature type="compositionally biased region" description="Polar residues" evidence="1">
    <location>
        <begin position="407"/>
        <end position="427"/>
    </location>
</feature>
<keyword evidence="3" id="KW-1185">Reference proteome</keyword>
<comment type="caution">
    <text evidence="2">The sequence shown here is derived from an EMBL/GenBank/DDBJ whole genome shotgun (WGS) entry which is preliminary data.</text>
</comment>
<feature type="region of interest" description="Disordered" evidence="1">
    <location>
        <begin position="1"/>
        <end position="35"/>
    </location>
</feature>
<feature type="compositionally biased region" description="Polar residues" evidence="1">
    <location>
        <begin position="198"/>
        <end position="209"/>
    </location>
</feature>
<sequence length="714" mass="77178">MTQAPRTRANSDNTPRHEYPVPTTASAQASSEDPAHGAVPFPVRVAAQQLAVSQFTCLWALQPSTPCLRSFTDPDSFYAHLAEEHVGRKSHGNLSLNCIARMETDPFRNEITLSVTAALMFPSKQTSTSTSSCCCVVTRLLVLLLFQAAGFKGHTFIEPASRAEKPGPSTVVIDQETGASLIREGPRLTGGTRKNAKSKSTVINSAQAATHEQQHFQVQSLQQQALLSQSQQSPHGSVKSSPSQAIGALLALSNQSGGSLQNNNAASYSQPQQQQQIPISTPYFQQYQQPDAQLSHQQLQQQQEQHLQVPQQQQSQFGQYYMQSTQTQQLHPSQLTHHQYLQPTQHSNMPGQQIQPPLHFYQQQPLQSQIMFQMPLDHRSQQRPSVPQSPNMNNYAIRNGHAINMQSLINSNPNTPMPPQNFNFTSTPSFLNSSSAAAPPSFNPPPTKFKPTPLHQNKAVDSSSFHFSDASQNGDKSGKQNPINASQNVNSDQTNSSSNNQQQVGSSAALLMAVTMSPNVMAPASSSAGSINAPQNVRMHPYRRSTLGNNGSISAAAVMSPLPAQTPIQMHGTGSEMDNSRPVVAASPFIGHSTGVGFVAAGPPKQQGFMKDAPPELFERMRQVAATPTTQAAQQQQQNQPAHVRTMIESLMRPSPMMQAVTRTVDTEADILAVDGLLGGGLHVDVGNVMNAYGKIGGDFYGGEFGEGGADDLF</sequence>
<evidence type="ECO:0000313" key="2">
    <source>
        <dbReference type="EMBL" id="TPX55900.1"/>
    </source>
</evidence>
<gene>
    <name evidence="2" type="ORF">CcCBS67573_g09413</name>
</gene>
<protein>
    <submittedName>
        <fullName evidence="2">Uncharacterized protein</fullName>
    </submittedName>
</protein>
<accession>A0A507DYI6</accession>
<evidence type="ECO:0000313" key="3">
    <source>
        <dbReference type="Proteomes" id="UP000320333"/>
    </source>
</evidence>
<reference evidence="2 3" key="1">
    <citation type="journal article" date="2019" name="Sci. Rep.">
        <title>Comparative genomics of chytrid fungi reveal insights into the obligate biotrophic and pathogenic lifestyle of Synchytrium endobioticum.</title>
        <authorList>
            <person name="van de Vossenberg B.T.L.H."/>
            <person name="Warris S."/>
            <person name="Nguyen H.D.T."/>
            <person name="van Gent-Pelzer M.P.E."/>
            <person name="Joly D.L."/>
            <person name="van de Geest H.C."/>
            <person name="Bonants P.J.M."/>
            <person name="Smith D.S."/>
            <person name="Levesque C.A."/>
            <person name="van der Lee T.A.J."/>
        </authorList>
    </citation>
    <scope>NUCLEOTIDE SEQUENCE [LARGE SCALE GENOMIC DNA]</scope>
    <source>
        <strain evidence="2 3">CBS 675.73</strain>
    </source>
</reference>
<proteinExistence type="predicted"/>
<organism evidence="2 3">
    <name type="scientific">Chytriomyces confervae</name>
    <dbReference type="NCBI Taxonomy" id="246404"/>
    <lineage>
        <taxon>Eukaryota</taxon>
        <taxon>Fungi</taxon>
        <taxon>Fungi incertae sedis</taxon>
        <taxon>Chytridiomycota</taxon>
        <taxon>Chytridiomycota incertae sedis</taxon>
        <taxon>Chytridiomycetes</taxon>
        <taxon>Chytridiales</taxon>
        <taxon>Chytriomycetaceae</taxon>
        <taxon>Chytriomyces</taxon>
    </lineage>
</organism>
<dbReference type="Proteomes" id="UP000320333">
    <property type="component" value="Unassembled WGS sequence"/>
</dbReference>
<name>A0A507DYI6_9FUNG</name>
<feature type="compositionally biased region" description="Low complexity" evidence="1">
    <location>
        <begin position="486"/>
        <end position="505"/>
    </location>
</feature>
<feature type="compositionally biased region" description="Low complexity" evidence="1">
    <location>
        <begin position="428"/>
        <end position="440"/>
    </location>
</feature>
<feature type="region of interest" description="Disordered" evidence="1">
    <location>
        <begin position="160"/>
        <end position="209"/>
    </location>
</feature>
<evidence type="ECO:0000256" key="1">
    <source>
        <dbReference type="SAM" id="MobiDB-lite"/>
    </source>
</evidence>